<name>A0A1A8R2L3_9TELE</name>
<proteinExistence type="predicted"/>
<organism evidence="2">
    <name type="scientific">Nothobranchius rachovii</name>
    <name type="common">bluefin notho</name>
    <dbReference type="NCBI Taxonomy" id="451742"/>
    <lineage>
        <taxon>Eukaryota</taxon>
        <taxon>Metazoa</taxon>
        <taxon>Chordata</taxon>
        <taxon>Craniata</taxon>
        <taxon>Vertebrata</taxon>
        <taxon>Euteleostomi</taxon>
        <taxon>Actinopterygii</taxon>
        <taxon>Neopterygii</taxon>
        <taxon>Teleostei</taxon>
        <taxon>Neoteleostei</taxon>
        <taxon>Acanthomorphata</taxon>
        <taxon>Ovalentaria</taxon>
        <taxon>Atherinomorphae</taxon>
        <taxon>Cyprinodontiformes</taxon>
        <taxon>Nothobranchiidae</taxon>
        <taxon>Nothobranchius</taxon>
    </lineage>
</organism>
<accession>A0A1A8R2L3</accession>
<evidence type="ECO:0000256" key="1">
    <source>
        <dbReference type="SAM" id="MobiDB-lite"/>
    </source>
</evidence>
<reference evidence="2" key="1">
    <citation type="submission" date="2016-05" db="EMBL/GenBank/DDBJ databases">
        <authorList>
            <person name="Lavstsen T."/>
            <person name="Jespersen J.S."/>
        </authorList>
    </citation>
    <scope>NUCLEOTIDE SEQUENCE</scope>
    <source>
        <tissue evidence="2">Brain</tissue>
    </source>
</reference>
<feature type="region of interest" description="Disordered" evidence="1">
    <location>
        <begin position="18"/>
        <end position="52"/>
    </location>
</feature>
<protein>
    <submittedName>
        <fullName evidence="2">Chromodomain helicase DNA binding protein 7</fullName>
    </submittedName>
</protein>
<gene>
    <name evidence="2" type="primary">CHD7</name>
</gene>
<reference evidence="2" key="2">
    <citation type="submission" date="2016-06" db="EMBL/GenBank/DDBJ databases">
        <title>The genome of a short-lived fish provides insights into sex chromosome evolution and the genetic control of aging.</title>
        <authorList>
            <person name="Reichwald K."/>
            <person name="Felder M."/>
            <person name="Petzold A."/>
            <person name="Koch P."/>
            <person name="Groth M."/>
            <person name="Platzer M."/>
        </authorList>
    </citation>
    <scope>NUCLEOTIDE SEQUENCE</scope>
    <source>
        <tissue evidence="2">Brain</tissue>
    </source>
</reference>
<feature type="non-terminal residue" evidence="2">
    <location>
        <position position="1"/>
    </location>
</feature>
<sequence>PHTHTHTRCGRVFLAFRRPSRQTQEEECAGGQEVDSGSLETSSQSPPALRQQ</sequence>
<feature type="compositionally biased region" description="Polar residues" evidence="1">
    <location>
        <begin position="38"/>
        <end position="52"/>
    </location>
</feature>
<dbReference type="AlphaFoldDB" id="A0A1A8R2L3"/>
<evidence type="ECO:0000313" key="2">
    <source>
        <dbReference type="EMBL" id="SBR99957.1"/>
    </source>
</evidence>
<dbReference type="EMBL" id="HAEI01006998">
    <property type="protein sequence ID" value="SBR99957.1"/>
    <property type="molecule type" value="Transcribed_RNA"/>
</dbReference>